<dbReference type="AlphaFoldDB" id="A0A2P8DR75"/>
<sequence>MPARSYEFATVWRIAAPVDTTWAFLTAPEQRWHDWWPYLESIGVDRTGELYGSVARCVWRSPIGYRLRLTLELVDVDVGRQVSLAVTGDLDGTGVIGFAPDHCGSRLDVRWSVRTRRGWMNAAGPLLRPLFRYGHDVVMSHGERGLNRALGSPDSADRAPRKPRRPRDVPAPWSRRSR</sequence>
<evidence type="ECO:0000313" key="2">
    <source>
        <dbReference type="EMBL" id="PSK99716.1"/>
    </source>
</evidence>
<comment type="caution">
    <text evidence="2">The sequence shown here is derived from an EMBL/GenBank/DDBJ whole genome shotgun (WGS) entry which is preliminary data.</text>
</comment>
<keyword evidence="3" id="KW-1185">Reference proteome</keyword>
<name>A0A2P8DR75_9ACTN</name>
<proteinExistence type="predicted"/>
<dbReference type="RefSeq" id="WP_106538905.1">
    <property type="nucleotide sequence ID" value="NZ_PYGE01000017.1"/>
</dbReference>
<organism evidence="2 3">
    <name type="scientific">Haloactinopolyspora alba</name>
    <dbReference type="NCBI Taxonomy" id="648780"/>
    <lineage>
        <taxon>Bacteria</taxon>
        <taxon>Bacillati</taxon>
        <taxon>Actinomycetota</taxon>
        <taxon>Actinomycetes</taxon>
        <taxon>Jiangellales</taxon>
        <taxon>Jiangellaceae</taxon>
        <taxon>Haloactinopolyspora</taxon>
    </lineage>
</organism>
<dbReference type="Gene3D" id="3.30.530.20">
    <property type="match status" value="1"/>
</dbReference>
<dbReference type="Proteomes" id="UP000243528">
    <property type="component" value="Unassembled WGS sequence"/>
</dbReference>
<accession>A0A2P8DR75</accession>
<evidence type="ECO:0000313" key="3">
    <source>
        <dbReference type="Proteomes" id="UP000243528"/>
    </source>
</evidence>
<evidence type="ECO:0000256" key="1">
    <source>
        <dbReference type="SAM" id="MobiDB-lite"/>
    </source>
</evidence>
<gene>
    <name evidence="2" type="ORF">CLV30_11719</name>
</gene>
<dbReference type="Pfam" id="PF10604">
    <property type="entry name" value="Polyketide_cyc2"/>
    <property type="match status" value="1"/>
</dbReference>
<dbReference type="OrthoDB" id="5402478at2"/>
<protein>
    <submittedName>
        <fullName evidence="2">Carbon monoxide dehydrogenase subunit G</fullName>
    </submittedName>
</protein>
<dbReference type="EMBL" id="PYGE01000017">
    <property type="protein sequence ID" value="PSK99716.1"/>
    <property type="molecule type" value="Genomic_DNA"/>
</dbReference>
<feature type="region of interest" description="Disordered" evidence="1">
    <location>
        <begin position="144"/>
        <end position="178"/>
    </location>
</feature>
<dbReference type="InterPro" id="IPR023393">
    <property type="entry name" value="START-like_dom_sf"/>
</dbReference>
<reference evidence="2 3" key="1">
    <citation type="submission" date="2018-03" db="EMBL/GenBank/DDBJ databases">
        <title>Genomic Encyclopedia of Archaeal and Bacterial Type Strains, Phase II (KMG-II): from individual species to whole genera.</title>
        <authorList>
            <person name="Goeker M."/>
        </authorList>
    </citation>
    <scope>NUCLEOTIDE SEQUENCE [LARGE SCALE GENOMIC DNA]</scope>
    <source>
        <strain evidence="2 3">DSM 45211</strain>
    </source>
</reference>
<dbReference type="SUPFAM" id="SSF55961">
    <property type="entry name" value="Bet v1-like"/>
    <property type="match status" value="1"/>
</dbReference>
<dbReference type="InterPro" id="IPR019587">
    <property type="entry name" value="Polyketide_cyclase/dehydratase"/>
</dbReference>